<dbReference type="InterPro" id="IPR006638">
    <property type="entry name" value="Elp3/MiaA/NifB-like_rSAM"/>
</dbReference>
<evidence type="ECO:0000256" key="2">
    <source>
        <dbReference type="ARBA" id="ARBA00017228"/>
    </source>
</evidence>
<evidence type="ECO:0000256" key="3">
    <source>
        <dbReference type="ARBA" id="ARBA00022617"/>
    </source>
</evidence>
<name>A0A1M5NI80_9FIRM</name>
<dbReference type="EMBL" id="FQXH01000005">
    <property type="protein sequence ID" value="SHG89276.1"/>
    <property type="molecule type" value="Genomic_DNA"/>
</dbReference>
<dbReference type="SFLD" id="SFLDG01065">
    <property type="entry name" value="anaerobic_coproporphyrinogen-I"/>
    <property type="match status" value="1"/>
</dbReference>
<dbReference type="AlphaFoldDB" id="A0A1M5NI80"/>
<dbReference type="Gene3D" id="3.20.20.70">
    <property type="entry name" value="Aldolase class I"/>
    <property type="match status" value="1"/>
</dbReference>
<dbReference type="GO" id="GO:0006779">
    <property type="term" value="P:porphyrin-containing compound biosynthetic process"/>
    <property type="evidence" value="ECO:0007669"/>
    <property type="project" value="InterPro"/>
</dbReference>
<dbReference type="SFLD" id="SFLDS00029">
    <property type="entry name" value="Radical_SAM"/>
    <property type="match status" value="1"/>
</dbReference>
<evidence type="ECO:0000313" key="11">
    <source>
        <dbReference type="EMBL" id="SHG89276.1"/>
    </source>
</evidence>
<keyword evidence="4 9" id="KW-0949">S-adenosyl-L-methionine</keyword>
<dbReference type="RefSeq" id="WP_072722880.1">
    <property type="nucleotide sequence ID" value="NZ_FQXH01000005.1"/>
</dbReference>
<comment type="subcellular location">
    <subcellularLocation>
        <location evidence="9">Cytoplasm</location>
    </subcellularLocation>
</comment>
<evidence type="ECO:0000256" key="7">
    <source>
        <dbReference type="ARBA" id="ARBA00023014"/>
    </source>
</evidence>
<protein>
    <recommendedName>
        <fullName evidence="2 9">Heme chaperone HemW</fullName>
    </recommendedName>
</protein>
<evidence type="ECO:0000256" key="1">
    <source>
        <dbReference type="ARBA" id="ARBA00006100"/>
    </source>
</evidence>
<evidence type="ECO:0000313" key="12">
    <source>
        <dbReference type="Proteomes" id="UP000242520"/>
    </source>
</evidence>
<keyword evidence="9" id="KW-0004">4Fe-4S</keyword>
<dbReference type="PANTHER" id="PTHR13932">
    <property type="entry name" value="COPROPORPHYRINIGEN III OXIDASE"/>
    <property type="match status" value="1"/>
</dbReference>
<dbReference type="InterPro" id="IPR007197">
    <property type="entry name" value="rSAM"/>
</dbReference>
<evidence type="ECO:0000256" key="6">
    <source>
        <dbReference type="ARBA" id="ARBA00023004"/>
    </source>
</evidence>
<dbReference type="PANTHER" id="PTHR13932:SF5">
    <property type="entry name" value="RADICAL S-ADENOSYL METHIONINE DOMAIN-CONTAINING PROTEIN 1, MITOCHONDRIAL"/>
    <property type="match status" value="1"/>
</dbReference>
<feature type="domain" description="Radical SAM core" evidence="10">
    <location>
        <begin position="1"/>
        <end position="233"/>
    </location>
</feature>
<keyword evidence="6 9" id="KW-0408">Iron</keyword>
<dbReference type="CDD" id="cd01335">
    <property type="entry name" value="Radical_SAM"/>
    <property type="match status" value="1"/>
</dbReference>
<dbReference type="Pfam" id="PF04055">
    <property type="entry name" value="Radical_SAM"/>
    <property type="match status" value="1"/>
</dbReference>
<dbReference type="GO" id="GO:0004109">
    <property type="term" value="F:coproporphyrinogen oxidase activity"/>
    <property type="evidence" value="ECO:0007669"/>
    <property type="project" value="InterPro"/>
</dbReference>
<evidence type="ECO:0000256" key="9">
    <source>
        <dbReference type="RuleBase" id="RU364116"/>
    </source>
</evidence>
<dbReference type="GO" id="GO:0051539">
    <property type="term" value="F:4 iron, 4 sulfur cluster binding"/>
    <property type="evidence" value="ECO:0007669"/>
    <property type="project" value="UniProtKB-UniRule"/>
</dbReference>
<keyword evidence="7 9" id="KW-0411">Iron-sulfur</keyword>
<keyword evidence="8 9" id="KW-0143">Chaperone</keyword>
<evidence type="ECO:0000256" key="8">
    <source>
        <dbReference type="ARBA" id="ARBA00023186"/>
    </source>
</evidence>
<dbReference type="SFLD" id="SFLDF00288">
    <property type="entry name" value="HemN-like__clustered_with_nucl"/>
    <property type="match status" value="1"/>
</dbReference>
<evidence type="ECO:0000256" key="4">
    <source>
        <dbReference type="ARBA" id="ARBA00022691"/>
    </source>
</evidence>
<dbReference type="InterPro" id="IPR034505">
    <property type="entry name" value="Coproporphyrinogen-III_oxidase"/>
</dbReference>
<sequence length="378" mass="44728">MERGLYIHVPFCVKKCNYCDFNSFKFTKEDKEKYIESLIREIGIYSENLKENCFSTIFIGGGTPTILSIEDISYIFKCIYDSFNIKKDAEITIESNPGTLTKEKLKLLYSIGVNRLSMGLQAYQKKHLDYLGRIHSYEEFEKNFKDAIDIGFENINVDIMFSLPNQTFDDWRETLENVVSLNPAHISAYSLIIEEETVFGKMYEKGELNVLDEEIDLKMYHYTRDYLKTEGYNQYEISNFSKSGYECKHNILYWRSKEYLGLGPGAHSYLEGVRFSNYCSLETYFEKLNNNILPVEDSHKLEEKDKIEEKIFMGLRMNEGIYFKEFKEEFEIDFMKEYKDIIEKLRNKNLIDYTKDRLYLTNRGIDLSNSVFVEFLKD</sequence>
<dbReference type="InterPro" id="IPR004559">
    <property type="entry name" value="HemW-like"/>
</dbReference>
<comment type="function">
    <text evidence="9">Probably acts as a heme chaperone, transferring heme to an unknown acceptor. Binds one molecule of heme per monomer, possibly covalently. Binds 1 [4Fe-4S] cluster. The cluster is coordinated with 3 cysteines and an exchangeable S-adenosyl-L-methionine.</text>
</comment>
<dbReference type="GO" id="GO:0005737">
    <property type="term" value="C:cytoplasm"/>
    <property type="evidence" value="ECO:0007669"/>
    <property type="project" value="UniProtKB-SubCell"/>
</dbReference>
<accession>A0A1M5NI80</accession>
<dbReference type="NCBIfam" id="TIGR00539">
    <property type="entry name" value="hemN_rel"/>
    <property type="match status" value="1"/>
</dbReference>
<keyword evidence="5 9" id="KW-0479">Metal-binding</keyword>
<dbReference type="Pfam" id="PF06969">
    <property type="entry name" value="HemN_C"/>
    <property type="match status" value="1"/>
</dbReference>
<comment type="similarity">
    <text evidence="1">Belongs to the anaerobic coproporphyrinogen-III oxidase family. HemW subfamily.</text>
</comment>
<dbReference type="SUPFAM" id="SSF102114">
    <property type="entry name" value="Radical SAM enzymes"/>
    <property type="match status" value="1"/>
</dbReference>
<evidence type="ECO:0000256" key="5">
    <source>
        <dbReference type="ARBA" id="ARBA00022723"/>
    </source>
</evidence>
<dbReference type="SMART" id="SM00729">
    <property type="entry name" value="Elp3"/>
    <property type="match status" value="1"/>
</dbReference>
<dbReference type="GO" id="GO:0046872">
    <property type="term" value="F:metal ion binding"/>
    <property type="evidence" value="ECO:0007669"/>
    <property type="project" value="UniProtKB-UniRule"/>
</dbReference>
<keyword evidence="9" id="KW-0963">Cytoplasm</keyword>
<dbReference type="InterPro" id="IPR010723">
    <property type="entry name" value="HemN_C"/>
</dbReference>
<reference evidence="12" key="1">
    <citation type="submission" date="2016-11" db="EMBL/GenBank/DDBJ databases">
        <authorList>
            <person name="Varghese N."/>
            <person name="Submissions S."/>
        </authorList>
    </citation>
    <scope>NUCLEOTIDE SEQUENCE [LARGE SCALE GENOMIC DNA]</scope>
    <source>
        <strain evidence="12">DSM 15285</strain>
    </source>
</reference>
<dbReference type="PROSITE" id="PS51918">
    <property type="entry name" value="RADICAL_SAM"/>
    <property type="match status" value="1"/>
</dbReference>
<organism evidence="11 12">
    <name type="scientific">Tepidibacter thalassicus DSM 15285</name>
    <dbReference type="NCBI Taxonomy" id="1123350"/>
    <lineage>
        <taxon>Bacteria</taxon>
        <taxon>Bacillati</taxon>
        <taxon>Bacillota</taxon>
        <taxon>Clostridia</taxon>
        <taxon>Peptostreptococcales</taxon>
        <taxon>Peptostreptococcaceae</taxon>
        <taxon>Tepidibacter</taxon>
    </lineage>
</organism>
<keyword evidence="3 9" id="KW-0349">Heme</keyword>
<dbReference type="InterPro" id="IPR058240">
    <property type="entry name" value="rSAM_sf"/>
</dbReference>
<evidence type="ECO:0000259" key="10">
    <source>
        <dbReference type="PROSITE" id="PS51918"/>
    </source>
</evidence>
<dbReference type="STRING" id="1123350.SAMN02744040_00057"/>
<keyword evidence="12" id="KW-1185">Reference proteome</keyword>
<proteinExistence type="inferred from homology"/>
<gene>
    <name evidence="11" type="ORF">SAMN02744040_00057</name>
</gene>
<dbReference type="OrthoDB" id="9808022at2"/>
<dbReference type="Proteomes" id="UP000242520">
    <property type="component" value="Unassembled WGS sequence"/>
</dbReference>
<dbReference type="SFLD" id="SFLDF00562">
    <property type="entry name" value="HemN-like__clustered_with_heat"/>
    <property type="match status" value="1"/>
</dbReference>
<dbReference type="InterPro" id="IPR013785">
    <property type="entry name" value="Aldolase_TIM"/>
</dbReference>